<evidence type="ECO:0000256" key="2">
    <source>
        <dbReference type="ARBA" id="ARBA00023002"/>
    </source>
</evidence>
<dbReference type="InterPro" id="IPR036856">
    <property type="entry name" value="Ald_Oxase/Xan_DH_a/b_sf"/>
</dbReference>
<dbReference type="RefSeq" id="WP_072821670.1">
    <property type="nucleotide sequence ID" value="NZ_LT670849.1"/>
</dbReference>
<evidence type="ECO:0000259" key="3">
    <source>
        <dbReference type="SMART" id="SM01008"/>
    </source>
</evidence>
<protein>
    <submittedName>
        <fullName evidence="4">Xanthine dehydrogenase, molybdenum binding subunit apoprotein</fullName>
    </submittedName>
</protein>
<accession>A0A1M7UFI8</accession>
<dbReference type="Proteomes" id="UP000184096">
    <property type="component" value="Chromosome I"/>
</dbReference>
<dbReference type="Pfam" id="PF02738">
    <property type="entry name" value="MoCoBD_1"/>
    <property type="match status" value="1"/>
</dbReference>
<dbReference type="AlphaFoldDB" id="A0A1M7UFI8"/>
<gene>
    <name evidence="4" type="ORF">SAMN05444170_4861</name>
</gene>
<dbReference type="SMART" id="SM01008">
    <property type="entry name" value="Ald_Xan_dh_C"/>
    <property type="match status" value="1"/>
</dbReference>
<dbReference type="InterPro" id="IPR000674">
    <property type="entry name" value="Ald_Oxase/Xan_DH_a/b"/>
</dbReference>
<dbReference type="PANTHER" id="PTHR11908:SF132">
    <property type="entry name" value="ALDEHYDE OXIDASE 1-RELATED"/>
    <property type="match status" value="1"/>
</dbReference>
<name>A0A1M7UFI8_9BRAD</name>
<dbReference type="SUPFAM" id="SSF56003">
    <property type="entry name" value="Molybdenum cofactor-binding domain"/>
    <property type="match status" value="1"/>
</dbReference>
<dbReference type="Pfam" id="PF20256">
    <property type="entry name" value="MoCoBD_2"/>
    <property type="match status" value="1"/>
</dbReference>
<dbReference type="OrthoDB" id="8428274at2"/>
<dbReference type="SUPFAM" id="SSF54665">
    <property type="entry name" value="CO dehydrogenase molybdoprotein N-domain-like"/>
    <property type="match status" value="1"/>
</dbReference>
<sequence>MSKLQNAIVGGVRSAISYVPTSWLPGATPDPLIDKRVSLGTQQSRVDGSDKVRGAARFAAEVKMDRLLYAACVHSTIARGRITELDVAAAETAAGVALVMTHRNAPKMAMPPPIGLTNLKAAGSNIVPVMQDPDVRWNGQVVAVVLAETQEQADHAASLIKVRYEAAPARTRFEEAKASAHTPESLLIERNRLKRGDSEAAFEAASHKVDATYRTPWHNHNPIEPNATTIAWEGDRLIVHDATQMLYGTAGSLAKVFGIKETQVFVSSPFVGGGFGGKAFWDHQILGAAAAKLAGRPVRIALSRASMHRLIGGRSQTEQRVALAADGGGKLKALLHHGFSVKPSSSVCDEAFTLTSRSLYASESYDIVQHTVDLDVLANTFMRAPGEAPGTFAVESAMDELAHALQIDPIELRRRNIADKDPLTGAPHSQSDLMLAYDLGAKRFGWERRAAKPRARRDGEWLIGMGCASGSFPYMRLPGTSVRITIDGNGQAMVSSAAHEMGMGTVTVQRQIAADRLGLPLESVTVRIGDTSLPFGAMAGGSSQTASLGAATTAASVKLAGDLLRLAGNDTPLAGLRPSEIEFADSGLRKIGDPSRHESFVSILGRAARSEVSATGESSAPLELLKFSMHSRSAVFCELRVSDVTGEIRIDRLVGAFDCGRILNPKTAASQFRGGMIMGIGMALTEETVFDERKGRIMSASIADYHVPVHLDVPDIEVLWTDIPDPRTPMGARGIGEIGITGVAAAIANAAFNATGKRVRDLPLTPDKFLSV</sequence>
<keyword evidence="2" id="KW-0560">Oxidoreductase</keyword>
<dbReference type="GO" id="GO:0005506">
    <property type="term" value="F:iron ion binding"/>
    <property type="evidence" value="ECO:0007669"/>
    <property type="project" value="InterPro"/>
</dbReference>
<dbReference type="Gene3D" id="3.30.365.10">
    <property type="entry name" value="Aldehyde oxidase/xanthine dehydrogenase, molybdopterin binding domain"/>
    <property type="match status" value="4"/>
</dbReference>
<evidence type="ECO:0000256" key="1">
    <source>
        <dbReference type="ARBA" id="ARBA00022505"/>
    </source>
</evidence>
<reference evidence="5" key="1">
    <citation type="submission" date="2016-11" db="EMBL/GenBank/DDBJ databases">
        <authorList>
            <person name="Varghese N."/>
            <person name="Submissions S."/>
        </authorList>
    </citation>
    <scope>NUCLEOTIDE SEQUENCE [LARGE SCALE GENOMIC DNA]</scope>
    <source>
        <strain evidence="5">GAS401</strain>
    </source>
</reference>
<proteinExistence type="predicted"/>
<feature type="domain" description="Aldehyde oxidase/xanthine dehydrogenase a/b hammerhead" evidence="3">
    <location>
        <begin position="53"/>
        <end position="168"/>
    </location>
</feature>
<dbReference type="Pfam" id="PF01315">
    <property type="entry name" value="Ald_Xan_dh_C"/>
    <property type="match status" value="1"/>
</dbReference>
<dbReference type="PANTHER" id="PTHR11908">
    <property type="entry name" value="XANTHINE DEHYDROGENASE"/>
    <property type="match status" value="1"/>
</dbReference>
<dbReference type="Gene3D" id="3.90.1170.50">
    <property type="entry name" value="Aldehyde oxidase/xanthine dehydrogenase, a/b hammerhead"/>
    <property type="match status" value="1"/>
</dbReference>
<dbReference type="InterPro" id="IPR008274">
    <property type="entry name" value="AldOxase/xan_DH_MoCoBD1"/>
</dbReference>
<evidence type="ECO:0000313" key="5">
    <source>
        <dbReference type="Proteomes" id="UP000184096"/>
    </source>
</evidence>
<dbReference type="EMBL" id="LT670849">
    <property type="protein sequence ID" value="SHN81684.1"/>
    <property type="molecule type" value="Genomic_DNA"/>
</dbReference>
<dbReference type="InterPro" id="IPR037165">
    <property type="entry name" value="AldOxase/xan_DH_Mopterin-bd_sf"/>
</dbReference>
<keyword evidence="5" id="KW-1185">Reference proteome</keyword>
<evidence type="ECO:0000313" key="4">
    <source>
        <dbReference type="EMBL" id="SHN81684.1"/>
    </source>
</evidence>
<organism evidence="4 5">
    <name type="scientific">Bradyrhizobium erythrophlei</name>
    <dbReference type="NCBI Taxonomy" id="1437360"/>
    <lineage>
        <taxon>Bacteria</taxon>
        <taxon>Pseudomonadati</taxon>
        <taxon>Pseudomonadota</taxon>
        <taxon>Alphaproteobacteria</taxon>
        <taxon>Hyphomicrobiales</taxon>
        <taxon>Nitrobacteraceae</taxon>
        <taxon>Bradyrhizobium</taxon>
    </lineage>
</organism>
<keyword evidence="1" id="KW-0500">Molybdenum</keyword>
<dbReference type="GO" id="GO:0016491">
    <property type="term" value="F:oxidoreductase activity"/>
    <property type="evidence" value="ECO:0007669"/>
    <property type="project" value="UniProtKB-KW"/>
</dbReference>
<dbReference type="InterPro" id="IPR046867">
    <property type="entry name" value="AldOxase/xan_DH_MoCoBD2"/>
</dbReference>
<dbReference type="InterPro" id="IPR016208">
    <property type="entry name" value="Ald_Oxase/xanthine_DH-like"/>
</dbReference>